<name>A0ABP6W2A3_9GAMM</name>
<dbReference type="SFLD" id="SFLDG01140">
    <property type="entry name" value="C2.B:_Phosphomannomutase_and_P"/>
    <property type="match status" value="1"/>
</dbReference>
<dbReference type="InterPro" id="IPR036412">
    <property type="entry name" value="HAD-like_sf"/>
</dbReference>
<keyword evidence="7" id="KW-1185">Reference proteome</keyword>
<evidence type="ECO:0000313" key="7">
    <source>
        <dbReference type="Proteomes" id="UP001500795"/>
    </source>
</evidence>
<gene>
    <name evidence="6" type="ORF">GCM10022394_24620</name>
</gene>
<proteinExistence type="inferred from homology"/>
<dbReference type="InterPro" id="IPR023214">
    <property type="entry name" value="HAD_sf"/>
</dbReference>
<dbReference type="Gene3D" id="3.30.1240.10">
    <property type="match status" value="1"/>
</dbReference>
<dbReference type="PANTHER" id="PTHR47267">
    <property type="match status" value="1"/>
</dbReference>
<dbReference type="Gene3D" id="3.40.50.1000">
    <property type="entry name" value="HAD superfamily/HAD-like"/>
    <property type="match status" value="1"/>
</dbReference>
<dbReference type="GO" id="GO:0016787">
    <property type="term" value="F:hydrolase activity"/>
    <property type="evidence" value="ECO:0007669"/>
    <property type="project" value="UniProtKB-KW"/>
</dbReference>
<reference evidence="7" key="1">
    <citation type="journal article" date="2019" name="Int. J. Syst. Evol. Microbiol.">
        <title>The Global Catalogue of Microorganisms (GCM) 10K type strain sequencing project: providing services to taxonomists for standard genome sequencing and annotation.</title>
        <authorList>
            <consortium name="The Broad Institute Genomics Platform"/>
            <consortium name="The Broad Institute Genome Sequencing Center for Infectious Disease"/>
            <person name="Wu L."/>
            <person name="Ma J."/>
        </authorList>
    </citation>
    <scope>NUCLEOTIDE SEQUENCE [LARGE SCALE GENOMIC DNA]</scope>
    <source>
        <strain evidence="7">JCM 17110</strain>
    </source>
</reference>
<dbReference type="NCBIfam" id="TIGR00099">
    <property type="entry name" value="Cof-subfamily"/>
    <property type="match status" value="1"/>
</dbReference>
<dbReference type="InterPro" id="IPR000150">
    <property type="entry name" value="Cof"/>
</dbReference>
<keyword evidence="2" id="KW-0479">Metal-binding</keyword>
<evidence type="ECO:0000256" key="4">
    <source>
        <dbReference type="ARBA" id="ARBA00022842"/>
    </source>
</evidence>
<organism evidence="6 7">
    <name type="scientific">Zobellella aerophila</name>
    <dbReference type="NCBI Taxonomy" id="870480"/>
    <lineage>
        <taxon>Bacteria</taxon>
        <taxon>Pseudomonadati</taxon>
        <taxon>Pseudomonadota</taxon>
        <taxon>Gammaproteobacteria</taxon>
        <taxon>Aeromonadales</taxon>
        <taxon>Aeromonadaceae</taxon>
        <taxon>Zobellella</taxon>
    </lineage>
</organism>
<keyword evidence="4" id="KW-0460">Magnesium</keyword>
<dbReference type="SFLD" id="SFLDG01144">
    <property type="entry name" value="C2.B.4:_PGP_Like"/>
    <property type="match status" value="1"/>
</dbReference>
<dbReference type="PROSITE" id="PS01228">
    <property type="entry name" value="COF_1"/>
    <property type="match status" value="1"/>
</dbReference>
<comment type="caution">
    <text evidence="6">The sequence shown here is derived from an EMBL/GenBank/DDBJ whole genome shotgun (WGS) entry which is preliminary data.</text>
</comment>
<evidence type="ECO:0000256" key="1">
    <source>
        <dbReference type="ARBA" id="ARBA00001946"/>
    </source>
</evidence>
<evidence type="ECO:0000256" key="5">
    <source>
        <dbReference type="ARBA" id="ARBA00034778"/>
    </source>
</evidence>
<comment type="similarity">
    <text evidence="5">Belongs to the HAD-like hydrolase superfamily. Cof family.</text>
</comment>
<dbReference type="Proteomes" id="UP001500795">
    <property type="component" value="Unassembled WGS sequence"/>
</dbReference>
<dbReference type="PROSITE" id="PS01229">
    <property type="entry name" value="COF_2"/>
    <property type="match status" value="1"/>
</dbReference>
<dbReference type="Pfam" id="PF08282">
    <property type="entry name" value="Hydrolase_3"/>
    <property type="match status" value="1"/>
</dbReference>
<comment type="cofactor">
    <cofactor evidence="1">
        <name>Mg(2+)</name>
        <dbReference type="ChEBI" id="CHEBI:18420"/>
    </cofactor>
</comment>
<evidence type="ECO:0000256" key="2">
    <source>
        <dbReference type="ARBA" id="ARBA00022723"/>
    </source>
</evidence>
<dbReference type="SFLD" id="SFLDS00003">
    <property type="entry name" value="Haloacid_Dehalogenase"/>
    <property type="match status" value="1"/>
</dbReference>
<dbReference type="PANTHER" id="PTHR47267:SF4">
    <property type="entry name" value="PYRIDOXAL PHOSPHATE PHOSPHATASE YIGL"/>
    <property type="match status" value="1"/>
</dbReference>
<evidence type="ECO:0000256" key="3">
    <source>
        <dbReference type="ARBA" id="ARBA00022801"/>
    </source>
</evidence>
<dbReference type="SUPFAM" id="SSF56784">
    <property type="entry name" value="HAD-like"/>
    <property type="match status" value="1"/>
</dbReference>
<protein>
    <submittedName>
        <fullName evidence="6">Cof-type HAD-IIB family hydrolase</fullName>
    </submittedName>
</protein>
<dbReference type="EMBL" id="BAABCX010000003">
    <property type="protein sequence ID" value="GAA3543693.1"/>
    <property type="molecule type" value="Genomic_DNA"/>
</dbReference>
<dbReference type="InterPro" id="IPR006379">
    <property type="entry name" value="HAD-SF_hydro_IIB"/>
</dbReference>
<dbReference type="CDD" id="cd07516">
    <property type="entry name" value="HAD_Pase"/>
    <property type="match status" value="1"/>
</dbReference>
<sequence length="264" mass="29745">MHQVVVSDLDGTLLNSRHQISARTRETLHELVARGVEFVIATGRHHVDVRSIRDNLGLNVSLITSNGAMVHDPDDQLIFNQTIPAELVDELVGGFRLPGVHLNMFQGEHWLVEEVMPGMLDFSPQSRFRYQLTDLLQAHKQGVEKVFYVGDHERLLRVEERLINHFGDRLNITFSLPQCLEVMHCEVNKGSAVASLMGLRETDMARVLAFGDGMNDVEMLSRAGRGVVMANAHARLHQALPHHERALSADEDGVAHYLQRVFRL</sequence>
<accession>A0ABP6W2A3</accession>
<dbReference type="NCBIfam" id="TIGR01484">
    <property type="entry name" value="HAD-SF-IIB"/>
    <property type="match status" value="1"/>
</dbReference>
<evidence type="ECO:0000313" key="6">
    <source>
        <dbReference type="EMBL" id="GAA3543693.1"/>
    </source>
</evidence>
<keyword evidence="3 6" id="KW-0378">Hydrolase</keyword>
<dbReference type="RefSeq" id="WP_344958431.1">
    <property type="nucleotide sequence ID" value="NZ_BAABCX010000003.1"/>
</dbReference>